<sequence>MKTRHGRRRRSPTTWITQTQHAMVIPVKSNVLAASCNGRKRNPLCHFCGSYLAPRPRRPMLASSLVCLPQYFILRLRDRAPSPQCRAGAGWSLLMAVVVYEKLTSEVVALTYTSRIRSECFGFTYVRKSLINSPLVEIRTRCYMVQANPLNYLVVAAQYTTY</sequence>
<organism evidence="1 2">
    <name type="scientific">Eumeta variegata</name>
    <name type="common">Bagworm moth</name>
    <name type="synonym">Eumeta japonica</name>
    <dbReference type="NCBI Taxonomy" id="151549"/>
    <lineage>
        <taxon>Eukaryota</taxon>
        <taxon>Metazoa</taxon>
        <taxon>Ecdysozoa</taxon>
        <taxon>Arthropoda</taxon>
        <taxon>Hexapoda</taxon>
        <taxon>Insecta</taxon>
        <taxon>Pterygota</taxon>
        <taxon>Neoptera</taxon>
        <taxon>Endopterygota</taxon>
        <taxon>Lepidoptera</taxon>
        <taxon>Glossata</taxon>
        <taxon>Ditrysia</taxon>
        <taxon>Tineoidea</taxon>
        <taxon>Psychidae</taxon>
        <taxon>Oiketicinae</taxon>
        <taxon>Eumeta</taxon>
    </lineage>
</organism>
<reference evidence="1 2" key="1">
    <citation type="journal article" date="2019" name="Commun. Biol.">
        <title>The bagworm genome reveals a unique fibroin gene that provides high tensile strength.</title>
        <authorList>
            <person name="Kono N."/>
            <person name="Nakamura H."/>
            <person name="Ohtoshi R."/>
            <person name="Tomita M."/>
            <person name="Numata K."/>
            <person name="Arakawa K."/>
        </authorList>
    </citation>
    <scope>NUCLEOTIDE SEQUENCE [LARGE SCALE GENOMIC DNA]</scope>
</reference>
<gene>
    <name evidence="1" type="ORF">EVAR_78815_1</name>
</gene>
<proteinExistence type="predicted"/>
<protein>
    <submittedName>
        <fullName evidence="1">Uncharacterized protein</fullName>
    </submittedName>
</protein>
<dbReference type="Proteomes" id="UP000299102">
    <property type="component" value="Unassembled WGS sequence"/>
</dbReference>
<comment type="caution">
    <text evidence="1">The sequence shown here is derived from an EMBL/GenBank/DDBJ whole genome shotgun (WGS) entry which is preliminary data.</text>
</comment>
<evidence type="ECO:0000313" key="2">
    <source>
        <dbReference type="Proteomes" id="UP000299102"/>
    </source>
</evidence>
<evidence type="ECO:0000313" key="1">
    <source>
        <dbReference type="EMBL" id="GBP08347.1"/>
    </source>
</evidence>
<accession>A0A4C1T4G2</accession>
<name>A0A4C1T4G2_EUMVA</name>
<keyword evidence="2" id="KW-1185">Reference proteome</keyword>
<dbReference type="EMBL" id="BGZK01000030">
    <property type="protein sequence ID" value="GBP08347.1"/>
    <property type="molecule type" value="Genomic_DNA"/>
</dbReference>
<dbReference type="AlphaFoldDB" id="A0A4C1T4G2"/>